<organism evidence="1">
    <name type="scientific">hot springs metagenome</name>
    <dbReference type="NCBI Taxonomy" id="433727"/>
    <lineage>
        <taxon>unclassified sequences</taxon>
        <taxon>metagenomes</taxon>
        <taxon>ecological metagenomes</taxon>
    </lineage>
</organism>
<dbReference type="AlphaFoldDB" id="A0A5J4L7B5"/>
<comment type="caution">
    <text evidence="1">The sequence shown here is derived from an EMBL/GenBank/DDBJ whole genome shotgun (WGS) entry which is preliminary data.</text>
</comment>
<sequence length="247" mass="28736">MLLRNGNKIRKIRLSKSVVGELEKEALSEVIDHSYLGMGRRTKEIMEKYGNYSPEMLKIGCALRQEYLNDFKLLKRKRFNKIIVPLTMVSNESVLVLKFLYESGLGQTETKVIIRCHPAAPFKSFKNHINFQLPDNFIISNEKSVYEELSTTDIVLYTWTTVAVEALRLGLPIIYLDVLNPMYVDPLFECNALKNSVKKPKELLSAINDFYNMDDKSFYMEQQVAQEYLKEYFYPVTEENLTPFLTN</sequence>
<reference evidence="1" key="1">
    <citation type="submission" date="2019-10" db="EMBL/GenBank/DDBJ databases">
        <title>Metagenomic sequencing of thiosulfate-disproportionating enrichment culture.</title>
        <authorList>
            <person name="Umezawa K."/>
            <person name="Kojima H."/>
            <person name="Fukui M."/>
        </authorList>
    </citation>
    <scope>NUCLEOTIDE SEQUENCE</scope>
    <source>
        <strain evidence="1">45J</strain>
    </source>
</reference>
<dbReference type="EMBL" id="BLAB01000001">
    <property type="protein sequence ID" value="GER94617.1"/>
    <property type="molecule type" value="Genomic_DNA"/>
</dbReference>
<dbReference type="InterPro" id="IPR043148">
    <property type="entry name" value="TagF_C"/>
</dbReference>
<protein>
    <submittedName>
        <fullName evidence="1">Uncharacterized protein</fullName>
    </submittedName>
</protein>
<proteinExistence type="predicted"/>
<dbReference type="Gene3D" id="3.40.50.12580">
    <property type="match status" value="1"/>
</dbReference>
<name>A0A5J4L7B5_9ZZZZ</name>
<gene>
    <name evidence="1" type="ORF">A45J_2381</name>
</gene>
<evidence type="ECO:0000313" key="1">
    <source>
        <dbReference type="EMBL" id="GER94617.1"/>
    </source>
</evidence>
<accession>A0A5J4L7B5</accession>